<dbReference type="PROSITE" id="PS00028">
    <property type="entry name" value="ZINC_FINGER_C2H2_1"/>
    <property type="match status" value="1"/>
</dbReference>
<dbReference type="EMBL" id="NMUH01002422">
    <property type="protein sequence ID" value="MQL99864.1"/>
    <property type="molecule type" value="Genomic_DNA"/>
</dbReference>
<keyword evidence="3" id="KW-0812">Transmembrane</keyword>
<evidence type="ECO:0000313" key="6">
    <source>
        <dbReference type="Proteomes" id="UP000652761"/>
    </source>
</evidence>
<dbReference type="PANTHER" id="PTHR31170">
    <property type="entry name" value="BNAC04G53230D PROTEIN"/>
    <property type="match status" value="1"/>
</dbReference>
<keyword evidence="1" id="KW-0863">Zinc-finger</keyword>
<dbReference type="GO" id="GO:0008270">
    <property type="term" value="F:zinc ion binding"/>
    <property type="evidence" value="ECO:0007669"/>
    <property type="project" value="UniProtKB-KW"/>
</dbReference>
<keyword evidence="6" id="KW-1185">Reference proteome</keyword>
<dbReference type="AlphaFoldDB" id="A0A843W4D3"/>
<evidence type="ECO:0000313" key="5">
    <source>
        <dbReference type="EMBL" id="MQL99864.1"/>
    </source>
</evidence>
<feature type="domain" description="C2H2-type" evidence="4">
    <location>
        <begin position="187"/>
        <end position="215"/>
    </location>
</feature>
<evidence type="ECO:0000256" key="2">
    <source>
        <dbReference type="SAM" id="MobiDB-lite"/>
    </source>
</evidence>
<feature type="region of interest" description="Disordered" evidence="2">
    <location>
        <begin position="1"/>
        <end position="53"/>
    </location>
</feature>
<dbReference type="InterPro" id="IPR013087">
    <property type="entry name" value="Znf_C2H2_type"/>
</dbReference>
<evidence type="ECO:0000256" key="3">
    <source>
        <dbReference type="SAM" id="Phobius"/>
    </source>
</evidence>
<protein>
    <recommendedName>
        <fullName evidence="4">C2H2-type domain-containing protein</fullName>
    </recommendedName>
</protein>
<proteinExistence type="predicted"/>
<gene>
    <name evidence="5" type="ORF">Taro_032596</name>
</gene>
<organism evidence="5 6">
    <name type="scientific">Colocasia esculenta</name>
    <name type="common">Wild taro</name>
    <name type="synonym">Arum esculentum</name>
    <dbReference type="NCBI Taxonomy" id="4460"/>
    <lineage>
        <taxon>Eukaryota</taxon>
        <taxon>Viridiplantae</taxon>
        <taxon>Streptophyta</taxon>
        <taxon>Embryophyta</taxon>
        <taxon>Tracheophyta</taxon>
        <taxon>Spermatophyta</taxon>
        <taxon>Magnoliopsida</taxon>
        <taxon>Liliopsida</taxon>
        <taxon>Araceae</taxon>
        <taxon>Aroideae</taxon>
        <taxon>Colocasieae</taxon>
        <taxon>Colocasia</taxon>
    </lineage>
</organism>
<dbReference type="PANTHER" id="PTHR31170:SF25">
    <property type="entry name" value="BNAA09G04570D PROTEIN"/>
    <property type="match status" value="1"/>
</dbReference>
<dbReference type="OrthoDB" id="1589813at2759"/>
<feature type="transmembrane region" description="Helical" evidence="3">
    <location>
        <begin position="701"/>
        <end position="722"/>
    </location>
</feature>
<dbReference type="InterPro" id="IPR004158">
    <property type="entry name" value="DUF247_pln"/>
</dbReference>
<feature type="transmembrane region" description="Helical" evidence="3">
    <location>
        <begin position="506"/>
        <end position="529"/>
    </location>
</feature>
<keyword evidence="3" id="KW-0472">Membrane</keyword>
<keyword evidence="1" id="KW-0862">Zinc</keyword>
<reference evidence="5" key="1">
    <citation type="submission" date="2017-07" db="EMBL/GenBank/DDBJ databases">
        <title>Taro Niue Genome Assembly and Annotation.</title>
        <authorList>
            <person name="Atibalentja N."/>
            <person name="Keating K."/>
            <person name="Fields C.J."/>
        </authorList>
    </citation>
    <scope>NUCLEOTIDE SEQUENCE</scope>
    <source>
        <strain evidence="5">Niue_2</strain>
        <tissue evidence="5">Leaf</tissue>
    </source>
</reference>
<sequence length="728" mass="81448">MAHQRPPSDDLSAFPSANTANASSNSSKDGRGSAPSSGGSRGRGRGRGRNRDPRCQICLQFGHRGNECAERFNKSFLGGRANQAQGQPTQHWQLLVHPWQPSPAHGPGLLPPPGSIHCTCHRPRCLGRAYGHPSARPSCTRVAPVTSNAGPPCTQLTYDASPSRARLARGDCVDALTHGFCGRLPPFACGSCVFLFSTSTHSVAHRRAGHGSQKGEDVILEVSTMLGRDARVELTPAVALPAPQVQRAVGTIRGENSGSPDSPSVPPVDAISKSVGAEILKEMAEVPEEEQQPWIWRVHPSIRAQEDDAYGPKLVSIGPFHHGEESLLPMEQIKLMYLKKLLSRCAENNISNYIRVVRECEPQARRQYAEKVDFGEKEFVKMLVLDGCFIIEYFVKRIFKETRQNSQLSGVRWGFSHLRRDLMLLENQMPFFVLVRLFEQCTIAFVGTRTTPLTRIEITLAFLGIKLPREKHPQADHVHHLLHLHHLCLDPSHVPNKSRRCSSCHLLLYPFKNPINSILFVFLALFYLLKIHKWHRYCCPTKKSKVPRMIPSTTHLLTAGIKFKKNNKVGSFVKVSFAGGILEVPVLRVQESTSSELRNLIALEQCCPQVGSYFTSYAVFMDNIIDTEIDVAILKKYEIIESKLGSDEEVAKMFNTLCKGTHLNYEKHSNASLFSDLNAYFDVPHHKWRASLKITYFSKPWSIISLLAGIVFLFFTAVQSYFTVFPRK</sequence>
<dbReference type="Pfam" id="PF03140">
    <property type="entry name" value="DUF247"/>
    <property type="match status" value="1"/>
</dbReference>
<keyword evidence="3" id="KW-1133">Transmembrane helix</keyword>
<dbReference type="PROSITE" id="PS50157">
    <property type="entry name" value="ZINC_FINGER_C2H2_2"/>
    <property type="match status" value="1"/>
</dbReference>
<evidence type="ECO:0000256" key="1">
    <source>
        <dbReference type="PROSITE-ProRule" id="PRU00042"/>
    </source>
</evidence>
<comment type="caution">
    <text evidence="5">The sequence shown here is derived from an EMBL/GenBank/DDBJ whole genome shotgun (WGS) entry which is preliminary data.</text>
</comment>
<feature type="compositionally biased region" description="Low complexity" evidence="2">
    <location>
        <begin position="12"/>
        <end position="38"/>
    </location>
</feature>
<keyword evidence="1" id="KW-0479">Metal-binding</keyword>
<evidence type="ECO:0000259" key="4">
    <source>
        <dbReference type="PROSITE" id="PS50157"/>
    </source>
</evidence>
<name>A0A843W4D3_COLES</name>
<accession>A0A843W4D3</accession>
<dbReference type="Proteomes" id="UP000652761">
    <property type="component" value="Unassembled WGS sequence"/>
</dbReference>